<dbReference type="InterPro" id="IPR001610">
    <property type="entry name" value="PAC"/>
</dbReference>
<dbReference type="PROSITE" id="PS50109">
    <property type="entry name" value="HIS_KIN"/>
    <property type="match status" value="1"/>
</dbReference>
<evidence type="ECO:0000256" key="14">
    <source>
        <dbReference type="PROSITE-ProRule" id="PRU00110"/>
    </source>
</evidence>
<dbReference type="PANTHER" id="PTHR45339:SF1">
    <property type="entry name" value="HYBRID SIGNAL TRANSDUCTION HISTIDINE KINASE J"/>
    <property type="match status" value="1"/>
</dbReference>
<dbReference type="InterPro" id="IPR004358">
    <property type="entry name" value="Sig_transdc_His_kin-like_C"/>
</dbReference>
<dbReference type="SMART" id="SM00387">
    <property type="entry name" value="HATPase_c"/>
    <property type="match status" value="1"/>
</dbReference>
<dbReference type="InterPro" id="IPR000014">
    <property type="entry name" value="PAS"/>
</dbReference>
<organism evidence="22 23">
    <name type="scientific">Limnofasciculus baicalensis BBK-W-15</name>
    <dbReference type="NCBI Taxonomy" id="2699891"/>
    <lineage>
        <taxon>Bacteria</taxon>
        <taxon>Bacillati</taxon>
        <taxon>Cyanobacteriota</taxon>
        <taxon>Cyanophyceae</taxon>
        <taxon>Coleofasciculales</taxon>
        <taxon>Coleofasciculaceae</taxon>
        <taxon>Limnofasciculus</taxon>
        <taxon>Limnofasciculus baicalensis</taxon>
    </lineage>
</organism>
<feature type="domain" description="Histidine kinase" evidence="17">
    <location>
        <begin position="912"/>
        <end position="1165"/>
    </location>
</feature>
<dbReference type="PROSITE" id="PS50112">
    <property type="entry name" value="PAS"/>
    <property type="match status" value="3"/>
</dbReference>
<dbReference type="SMART" id="SM00388">
    <property type="entry name" value="HisKA"/>
    <property type="match status" value="1"/>
</dbReference>
<keyword evidence="23" id="KW-1185">Reference proteome</keyword>
<dbReference type="SMART" id="SM00086">
    <property type="entry name" value="PAC"/>
    <property type="match status" value="2"/>
</dbReference>
<feature type="domain" description="PAS" evidence="19">
    <location>
        <begin position="406"/>
        <end position="476"/>
    </location>
</feature>
<evidence type="ECO:0000259" key="19">
    <source>
        <dbReference type="PROSITE" id="PS50112"/>
    </source>
</evidence>
<dbReference type="CDD" id="cd00082">
    <property type="entry name" value="HisKA"/>
    <property type="match status" value="1"/>
</dbReference>
<dbReference type="FunFam" id="1.10.287.130:FF:000002">
    <property type="entry name" value="Two-component osmosensing histidine kinase"/>
    <property type="match status" value="1"/>
</dbReference>
<dbReference type="CDD" id="cd00156">
    <property type="entry name" value="REC"/>
    <property type="match status" value="1"/>
</dbReference>
<evidence type="ECO:0000256" key="9">
    <source>
        <dbReference type="ARBA" id="ARBA00022777"/>
    </source>
</evidence>
<dbReference type="Proteomes" id="UP001204953">
    <property type="component" value="Unassembled WGS sequence"/>
</dbReference>
<dbReference type="PROSITE" id="PS50894">
    <property type="entry name" value="HPT"/>
    <property type="match status" value="1"/>
</dbReference>
<evidence type="ECO:0000256" key="1">
    <source>
        <dbReference type="ARBA" id="ARBA00000085"/>
    </source>
</evidence>
<dbReference type="InterPro" id="IPR036890">
    <property type="entry name" value="HATPase_C_sf"/>
</dbReference>
<keyword evidence="10" id="KW-0067">ATP-binding</keyword>
<dbReference type="Pfam" id="PF01590">
    <property type="entry name" value="GAF"/>
    <property type="match status" value="2"/>
</dbReference>
<dbReference type="GO" id="GO:0005524">
    <property type="term" value="F:ATP binding"/>
    <property type="evidence" value="ECO:0007669"/>
    <property type="project" value="UniProtKB-KW"/>
</dbReference>
<dbReference type="InterPro" id="IPR011006">
    <property type="entry name" value="CheY-like_superfamily"/>
</dbReference>
<evidence type="ECO:0000256" key="2">
    <source>
        <dbReference type="ARBA" id="ARBA00004651"/>
    </source>
</evidence>
<proteinExistence type="predicted"/>
<evidence type="ECO:0000256" key="6">
    <source>
        <dbReference type="ARBA" id="ARBA00022679"/>
    </source>
</evidence>
<keyword evidence="13" id="KW-0472">Membrane</keyword>
<feature type="modified residue" description="Phosphohistidine" evidence="14">
    <location>
        <position position="1539"/>
    </location>
</feature>
<keyword evidence="5 15" id="KW-0597">Phosphoprotein</keyword>
<dbReference type="InterPro" id="IPR008207">
    <property type="entry name" value="Sig_transdc_His_kin_Hpt_dom"/>
</dbReference>
<keyword evidence="7" id="KW-0812">Transmembrane</keyword>
<feature type="domain" description="PAC" evidence="20">
    <location>
        <begin position="108"/>
        <end position="162"/>
    </location>
</feature>
<comment type="subcellular location">
    <subcellularLocation>
        <location evidence="2">Cell membrane</location>
        <topology evidence="2">Multi-pass membrane protein</topology>
    </subcellularLocation>
</comment>
<dbReference type="PANTHER" id="PTHR45339">
    <property type="entry name" value="HYBRID SIGNAL TRANSDUCTION HISTIDINE KINASE J"/>
    <property type="match status" value="1"/>
</dbReference>
<dbReference type="Pfam" id="PF13426">
    <property type="entry name" value="PAS_9"/>
    <property type="match status" value="1"/>
</dbReference>
<gene>
    <name evidence="22" type="ORF">NJ959_00040</name>
</gene>
<comment type="catalytic activity">
    <reaction evidence="1">
        <text>ATP + protein L-histidine = ADP + protein N-phospho-L-histidine.</text>
        <dbReference type="EC" id="2.7.13.3"/>
    </reaction>
</comment>
<dbReference type="PROSITE" id="PS50113">
    <property type="entry name" value="PAC"/>
    <property type="match status" value="1"/>
</dbReference>
<dbReference type="EC" id="2.7.13.3" evidence="3"/>
<dbReference type="CDD" id="cd00130">
    <property type="entry name" value="PAS"/>
    <property type="match status" value="2"/>
</dbReference>
<feature type="domain" description="PAS" evidence="19">
    <location>
        <begin position="34"/>
        <end position="107"/>
    </location>
</feature>
<feature type="modified residue" description="4-aspartylphosphate" evidence="15">
    <location>
        <position position="1384"/>
    </location>
</feature>
<evidence type="ECO:0000256" key="15">
    <source>
        <dbReference type="PROSITE-ProRule" id="PRU00169"/>
    </source>
</evidence>
<keyword evidence="8" id="KW-0547">Nucleotide-binding</keyword>
<dbReference type="Gene3D" id="3.40.50.2300">
    <property type="match status" value="2"/>
</dbReference>
<evidence type="ECO:0000259" key="20">
    <source>
        <dbReference type="PROSITE" id="PS50113"/>
    </source>
</evidence>
<evidence type="ECO:0000259" key="18">
    <source>
        <dbReference type="PROSITE" id="PS50110"/>
    </source>
</evidence>
<dbReference type="SMART" id="SM00091">
    <property type="entry name" value="PAS"/>
    <property type="match status" value="4"/>
</dbReference>
<dbReference type="InterPro" id="IPR001789">
    <property type="entry name" value="Sig_transdc_resp-reg_receiver"/>
</dbReference>
<dbReference type="Gene3D" id="1.20.120.160">
    <property type="entry name" value="HPT domain"/>
    <property type="match status" value="1"/>
</dbReference>
<dbReference type="SUPFAM" id="SSF47226">
    <property type="entry name" value="Histidine-containing phosphotransfer domain, HPT domain"/>
    <property type="match status" value="1"/>
</dbReference>
<dbReference type="SUPFAM" id="SSF55785">
    <property type="entry name" value="PYP-like sensor domain (PAS domain)"/>
    <property type="match status" value="4"/>
</dbReference>
<dbReference type="Pfam" id="PF00512">
    <property type="entry name" value="HisKA"/>
    <property type="match status" value="1"/>
</dbReference>
<dbReference type="InterPro" id="IPR013655">
    <property type="entry name" value="PAS_fold_3"/>
</dbReference>
<dbReference type="Gene3D" id="3.30.450.20">
    <property type="entry name" value="PAS domain"/>
    <property type="match status" value="4"/>
</dbReference>
<dbReference type="SUPFAM" id="SSF52172">
    <property type="entry name" value="CheY-like"/>
    <property type="match status" value="2"/>
</dbReference>
<dbReference type="SMART" id="SM00065">
    <property type="entry name" value="GAF"/>
    <property type="match status" value="2"/>
</dbReference>
<dbReference type="EMBL" id="JAMZMM010000001">
    <property type="protein sequence ID" value="MCP2726868.1"/>
    <property type="molecule type" value="Genomic_DNA"/>
</dbReference>
<dbReference type="SUPFAM" id="SSF55874">
    <property type="entry name" value="ATPase domain of HSP90 chaperone/DNA topoisomerase II/histidine kinase"/>
    <property type="match status" value="1"/>
</dbReference>
<evidence type="ECO:0000256" key="7">
    <source>
        <dbReference type="ARBA" id="ARBA00022692"/>
    </source>
</evidence>
<evidence type="ECO:0000256" key="12">
    <source>
        <dbReference type="ARBA" id="ARBA00023012"/>
    </source>
</evidence>
<evidence type="ECO:0000256" key="11">
    <source>
        <dbReference type="ARBA" id="ARBA00022989"/>
    </source>
</evidence>
<dbReference type="SMART" id="SM00448">
    <property type="entry name" value="REC"/>
    <property type="match status" value="2"/>
</dbReference>
<feature type="compositionally biased region" description="Low complexity" evidence="16">
    <location>
        <begin position="1066"/>
        <end position="1083"/>
    </location>
</feature>
<comment type="caution">
    <text evidence="22">The sequence shown here is derived from an EMBL/GenBank/DDBJ whole genome shotgun (WGS) entry which is preliminary data.</text>
</comment>
<protein>
    <recommendedName>
        <fullName evidence="3">histidine kinase</fullName>
        <ecNumber evidence="3">2.7.13.3</ecNumber>
    </recommendedName>
</protein>
<dbReference type="InterPro" id="IPR035965">
    <property type="entry name" value="PAS-like_dom_sf"/>
</dbReference>
<keyword evidence="9" id="KW-0418">Kinase</keyword>
<evidence type="ECO:0000259" key="21">
    <source>
        <dbReference type="PROSITE" id="PS50894"/>
    </source>
</evidence>
<dbReference type="CDD" id="cd16922">
    <property type="entry name" value="HATPase_EvgS-ArcB-TorS-like"/>
    <property type="match status" value="1"/>
</dbReference>
<dbReference type="InterPro" id="IPR005467">
    <property type="entry name" value="His_kinase_dom"/>
</dbReference>
<keyword evidence="6" id="KW-0808">Transferase</keyword>
<dbReference type="Pfam" id="PF08447">
    <property type="entry name" value="PAS_3"/>
    <property type="match status" value="1"/>
</dbReference>
<dbReference type="InterPro" id="IPR036641">
    <property type="entry name" value="HPT_dom_sf"/>
</dbReference>
<dbReference type="InterPro" id="IPR029016">
    <property type="entry name" value="GAF-like_dom_sf"/>
</dbReference>
<keyword evidence="12" id="KW-0902">Two-component regulatory system</keyword>
<evidence type="ECO:0000256" key="10">
    <source>
        <dbReference type="ARBA" id="ARBA00022840"/>
    </source>
</evidence>
<name>A0AAE3KLP3_9CYAN</name>
<dbReference type="PRINTS" id="PR00344">
    <property type="entry name" value="BCTRLSENSOR"/>
</dbReference>
<evidence type="ECO:0000256" key="5">
    <source>
        <dbReference type="ARBA" id="ARBA00022553"/>
    </source>
</evidence>
<dbReference type="CDD" id="cd17546">
    <property type="entry name" value="REC_hyHK_CKI1_RcsC-like"/>
    <property type="match status" value="1"/>
</dbReference>
<dbReference type="PROSITE" id="PS50110">
    <property type="entry name" value="RESPONSE_REGULATORY"/>
    <property type="match status" value="2"/>
</dbReference>
<evidence type="ECO:0000256" key="3">
    <source>
        <dbReference type="ARBA" id="ARBA00012438"/>
    </source>
</evidence>
<dbReference type="NCBIfam" id="TIGR00229">
    <property type="entry name" value="sensory_box"/>
    <property type="match status" value="2"/>
</dbReference>
<feature type="domain" description="Response regulatory" evidence="18">
    <location>
        <begin position="1190"/>
        <end position="1307"/>
    </location>
</feature>
<evidence type="ECO:0000256" key="4">
    <source>
        <dbReference type="ARBA" id="ARBA00022475"/>
    </source>
</evidence>
<dbReference type="SUPFAM" id="SSF47384">
    <property type="entry name" value="Homodimeric domain of signal transducing histidine kinase"/>
    <property type="match status" value="1"/>
</dbReference>
<keyword evidence="4" id="KW-1003">Cell membrane</keyword>
<evidence type="ECO:0000256" key="13">
    <source>
        <dbReference type="ARBA" id="ARBA00023136"/>
    </source>
</evidence>
<dbReference type="GO" id="GO:0000155">
    <property type="term" value="F:phosphorelay sensor kinase activity"/>
    <property type="evidence" value="ECO:0007669"/>
    <property type="project" value="InterPro"/>
</dbReference>
<evidence type="ECO:0000313" key="22">
    <source>
        <dbReference type="EMBL" id="MCP2726868.1"/>
    </source>
</evidence>
<dbReference type="GO" id="GO:0005886">
    <property type="term" value="C:plasma membrane"/>
    <property type="evidence" value="ECO:0007669"/>
    <property type="project" value="UniProtKB-SubCell"/>
</dbReference>
<feature type="domain" description="HPt" evidence="21">
    <location>
        <begin position="1500"/>
        <end position="1593"/>
    </location>
</feature>
<evidence type="ECO:0000256" key="16">
    <source>
        <dbReference type="SAM" id="MobiDB-lite"/>
    </source>
</evidence>
<dbReference type="InterPro" id="IPR003661">
    <property type="entry name" value="HisK_dim/P_dom"/>
</dbReference>
<dbReference type="InterPro" id="IPR000700">
    <property type="entry name" value="PAS-assoc_C"/>
</dbReference>
<feature type="region of interest" description="Disordered" evidence="16">
    <location>
        <begin position="1062"/>
        <end position="1083"/>
    </location>
</feature>
<dbReference type="Pfam" id="PF00072">
    <property type="entry name" value="Response_reg"/>
    <property type="match status" value="2"/>
</dbReference>
<feature type="domain" description="Response regulatory" evidence="18">
    <location>
        <begin position="1335"/>
        <end position="1452"/>
    </location>
</feature>
<accession>A0AAE3KLP3</accession>
<dbReference type="InterPro" id="IPR036097">
    <property type="entry name" value="HisK_dim/P_sf"/>
</dbReference>
<dbReference type="Pfam" id="PF02518">
    <property type="entry name" value="HATPase_c"/>
    <property type="match status" value="1"/>
</dbReference>
<sequence>MRLLRQILSLPNWVQRLRQKMKAVRAWQANRETHSSLLERAIAASSNGMIVTDATLPDYPIIWVNAGFERMTGYSAAEVIGKNSRFLTGADTNQPALDELRQTLAEGRSCCVVLRNYRKDGTLFWNELSISPVQDTTGKLTHYIGIQKDITDRKKAEEERDRFFALSIDMLCIAGFDGYFKRLNPAWETILGFTTEELLAKPYLDLIHPDDIESTIAEAQKLTTGVETICFENRYRCKDGSYRWILWNATPWIEQGLIYCVAHDITKRKETEATLKYSQSLLAGVLNSSLDGVMAFESVRDSQDNIIDFKWILVNPAAEKVLKRTEVDLIGKCLMEEMPGNIGEELFGLFIGVVKTGEPLDGEFYYANDCLKGWFQLAVAKLSDGFAMIFRDITERKRVEEELHRQSSELQAIFNAFPDLYFRMNSDGIILDYKAANTSDLYVPPNLFIGKSVINILPPDVGKKICHSIREVIQNKSIVSIEYSLIIDEVKQSYEARLLPLILTTKNQQQTTNNQQQDQIIAIVRNISDRKQAEKEQREAEAAIRSLYRVASAPKLTSEKRLQGLLAMGRRYFNLDIGIVSRIQEESYQVIAAQVPPRLSLEIRNGDLFNLGETISRETIQAKEPICFESARDSQWRNHPAYSAFPLESYIGTRIMVGRIPYGTLNFSSLHPRNLPFKNSDRQLLKLMAQWVGNEIERNSAKKELERQLQRALLLEQITQEIRQSLDAQQIFQTAATQIGRAFGVNRCLIHSYITQPYPHIPLVGEYLELGYNSLKDIDIPLVGNLHAQKVLSQDWVVASSDVYRDPLLKDATLVCHQIGLKSMLSVRTSYQGETNGVIGLHQCDRFREWIEDEIELLAAVAAQVGIALAQAQLLTQEKQRREELTKNNIDLYRAKREAEVANRAKSEFLAMMSHEIRTPMNAVIGMTGLLLDTSLTPQQEDFVETISSSGESLLTIINDILDFSKIESGRLDLEEQPFDLRICVEEALDLVASQASAKNLELAYLVHPQTPVTLVGDITRVRQILVNLLSNAVKFTQKGEVVVSISSVVISQLSLASKSSQTKEQITNNQQPITNNQQPTTNNQQTYEIQFAVRDTGIGIPADRMDRLFKPFSQVDASMTRTYGGTGLGLVISKRLSEMMGGRMWVESEVGKGSIFYFTVLAQAASNAVTANGATVNLHISQPELTGKRLLVVDDNATNRQILTLQALSWGMEIKAAESGLQALNWLVDNQHFDIAVLDMQMPEMDGLTLAGNIKLLPISQAMPLVMLSSVGHQSLSKAEELKYFAAVLMKPIKQTQLYEIFINILGRQRFSVRHINTPAEQFNPLLAQELPLRILLVEDVAVNQKVARQMLHRLGYRADVANNGKEALESLHRQSYNVVFMDVQMPEMDGLEATTRIRQEWLSPSDPWIIAMTAHAMQGDREECLRVGMNDYISKPVRPESIVQSLKKYSQFNNEIPYCAVEMNDQPSATEPDLDLSEKPAIDIRVLEGFKEIAGDDFDELLVELIDSYLEDAPPRMEDITNAIAEKNAKVLQHSAHALKSCSLTVGANLLAQICGELETIARQGTTAGTSTILLQLNAEYERVEAALQAQYPQL</sequence>
<feature type="domain" description="PAS" evidence="19">
    <location>
        <begin position="177"/>
        <end position="226"/>
    </location>
</feature>
<dbReference type="Gene3D" id="3.30.565.10">
    <property type="entry name" value="Histidine kinase-like ATPase, C-terminal domain"/>
    <property type="match status" value="1"/>
</dbReference>
<evidence type="ECO:0000256" key="8">
    <source>
        <dbReference type="ARBA" id="ARBA00022741"/>
    </source>
</evidence>
<dbReference type="Gene3D" id="3.30.450.40">
    <property type="match status" value="2"/>
</dbReference>
<dbReference type="Gene3D" id="1.10.287.130">
    <property type="match status" value="1"/>
</dbReference>
<feature type="modified residue" description="4-aspartylphosphate" evidence="15">
    <location>
        <position position="1240"/>
    </location>
</feature>
<evidence type="ECO:0000313" key="23">
    <source>
        <dbReference type="Proteomes" id="UP001204953"/>
    </source>
</evidence>
<reference evidence="22" key="1">
    <citation type="submission" date="2022-06" db="EMBL/GenBank/DDBJ databases">
        <title>New cyanobacteria of genus Symplocastrum in benthos of Lake Baikal.</title>
        <authorList>
            <person name="Sorokovikova E."/>
            <person name="Tikhonova I."/>
            <person name="Krasnopeev A."/>
            <person name="Evseev P."/>
            <person name="Gladkikh A."/>
            <person name="Belykh O."/>
        </authorList>
    </citation>
    <scope>NUCLEOTIDE SEQUENCE</scope>
    <source>
        <strain evidence="22">BBK-W-15</strain>
    </source>
</reference>
<evidence type="ECO:0000259" key="17">
    <source>
        <dbReference type="PROSITE" id="PS50109"/>
    </source>
</evidence>
<dbReference type="Pfam" id="PF01627">
    <property type="entry name" value="Hpt"/>
    <property type="match status" value="1"/>
</dbReference>
<dbReference type="InterPro" id="IPR003594">
    <property type="entry name" value="HATPase_dom"/>
</dbReference>
<keyword evidence="11" id="KW-1133">Transmembrane helix</keyword>
<dbReference type="RefSeq" id="WP_254009690.1">
    <property type="nucleotide sequence ID" value="NZ_JAMZMM010000001.1"/>
</dbReference>
<dbReference type="InterPro" id="IPR003018">
    <property type="entry name" value="GAF"/>
</dbReference>
<dbReference type="SUPFAM" id="SSF55781">
    <property type="entry name" value="GAF domain-like"/>
    <property type="match status" value="2"/>
</dbReference>